<dbReference type="EMBL" id="JAMOIM010000005">
    <property type="protein sequence ID" value="MCW6508376.1"/>
    <property type="molecule type" value="Genomic_DNA"/>
</dbReference>
<organism evidence="3 4">
    <name type="scientific">Lichenifustis flavocetrariae</name>
    <dbReference type="NCBI Taxonomy" id="2949735"/>
    <lineage>
        <taxon>Bacteria</taxon>
        <taxon>Pseudomonadati</taxon>
        <taxon>Pseudomonadota</taxon>
        <taxon>Alphaproteobacteria</taxon>
        <taxon>Hyphomicrobiales</taxon>
        <taxon>Lichenihabitantaceae</taxon>
        <taxon>Lichenifustis</taxon>
    </lineage>
</organism>
<evidence type="ECO:0000313" key="3">
    <source>
        <dbReference type="EMBL" id="MCW6508376.1"/>
    </source>
</evidence>
<dbReference type="GO" id="GO:0006629">
    <property type="term" value="P:lipid metabolic process"/>
    <property type="evidence" value="ECO:0007669"/>
    <property type="project" value="InterPro"/>
</dbReference>
<evidence type="ECO:0000259" key="2">
    <source>
        <dbReference type="Pfam" id="PF00487"/>
    </source>
</evidence>
<comment type="caution">
    <text evidence="3">The sequence shown here is derived from an EMBL/GenBank/DDBJ whole genome shotgun (WGS) entry which is preliminary data.</text>
</comment>
<feature type="transmembrane region" description="Helical" evidence="1">
    <location>
        <begin position="36"/>
        <end position="52"/>
    </location>
</feature>
<accession>A0AA41YTN5</accession>
<reference evidence="3" key="1">
    <citation type="submission" date="2022-05" db="EMBL/GenBank/DDBJ databases">
        <authorList>
            <person name="Pankratov T."/>
        </authorList>
    </citation>
    <scope>NUCLEOTIDE SEQUENCE</scope>
    <source>
        <strain evidence="3">BP6-180914</strain>
    </source>
</reference>
<keyword evidence="1" id="KW-0812">Transmembrane</keyword>
<keyword evidence="3" id="KW-0560">Oxidoreductase</keyword>
<dbReference type="GO" id="GO:0016491">
    <property type="term" value="F:oxidoreductase activity"/>
    <property type="evidence" value="ECO:0007669"/>
    <property type="project" value="UniProtKB-KW"/>
</dbReference>
<feature type="domain" description="Fatty acid desaturase" evidence="2">
    <location>
        <begin position="34"/>
        <end position="265"/>
    </location>
</feature>
<name>A0AA41YTN5_9HYPH</name>
<dbReference type="RefSeq" id="WP_282584739.1">
    <property type="nucleotide sequence ID" value="NZ_JAMOIM010000005.1"/>
</dbReference>
<protein>
    <submittedName>
        <fullName evidence="3">Fatty acid desaturase</fullName>
        <ecNumber evidence="3">1.14.19.-</ecNumber>
    </submittedName>
</protein>
<keyword evidence="1" id="KW-0472">Membrane</keyword>
<feature type="transmembrane region" description="Helical" evidence="1">
    <location>
        <begin position="12"/>
        <end position="30"/>
    </location>
</feature>
<keyword evidence="1" id="KW-1133">Transmembrane helix</keyword>
<sequence>MSGPGSKRLEWPSIALCFAIYGSFLGLTWWSDRLPVWVFLPLGALLIAWHSSMQHEFIHGHPTPWSRVNRALASVPLSLWLPFESYRMSHLVHHCDEKLTDPLDDPESYYWSPADWQALGPLGRLVVRAHTTLAGRLVIGPAWNISRYLVVEFHAVRTRPGWHRRIWRSHAIGCVPVLLWTLGVCRVDPLLYGLTIYAGTSLLLLRSFAEHRAHEGVFERTAIVENAWFFGPLFLFNNLHAAHHELPRVPWYELPAWYRANRQRLVIDNGGLVYNGYADVARRFLFRPHDATIHPFTPASEARVAATV</sequence>
<dbReference type="Pfam" id="PF00487">
    <property type="entry name" value="FA_desaturase"/>
    <property type="match status" value="1"/>
</dbReference>
<proteinExistence type="predicted"/>
<evidence type="ECO:0000256" key="1">
    <source>
        <dbReference type="SAM" id="Phobius"/>
    </source>
</evidence>
<dbReference type="InterPro" id="IPR005804">
    <property type="entry name" value="FA_desaturase_dom"/>
</dbReference>
<dbReference type="Proteomes" id="UP001165667">
    <property type="component" value="Unassembled WGS sequence"/>
</dbReference>
<keyword evidence="4" id="KW-1185">Reference proteome</keyword>
<dbReference type="AlphaFoldDB" id="A0AA41YTN5"/>
<gene>
    <name evidence="3" type="ORF">M8523_10115</name>
</gene>
<evidence type="ECO:0000313" key="4">
    <source>
        <dbReference type="Proteomes" id="UP001165667"/>
    </source>
</evidence>
<dbReference type="EC" id="1.14.19.-" evidence="3"/>